<keyword evidence="4" id="KW-0255">Endonuclease</keyword>
<evidence type="ECO:0000256" key="1">
    <source>
        <dbReference type="SAM" id="MobiDB-lite"/>
    </source>
</evidence>
<dbReference type="KEGG" id="daur:Daura_26710"/>
<protein>
    <submittedName>
        <fullName evidence="4">Endonuclease/exonuclease/phosphatase family protein</fullName>
    </submittedName>
</protein>
<gene>
    <name evidence="4" type="ORF">Daura_26710</name>
</gene>
<evidence type="ECO:0000313" key="4">
    <source>
        <dbReference type="EMBL" id="UWZ50426.1"/>
    </source>
</evidence>
<name>A0A9Q9MFA0_9ACTN</name>
<sequence>MVLWAVAAVLAAYTIIRLGGLERGTPLVQLIAFTPYVAPLALLCAAWAAIAGATGPWLLCLLAWAALSATVVPRLIARPAPPAGAAPGVPLRVMTANVLFDHGDMPALLQQAKLDDVDVLAVQELTPAALAALDTAGVDGLLPHRVAHPGRGGTGSALFSRHPLTPTGGDGLARRHDCGMRQAGATVHVPGAGDVQVESVHPCAPRPRQTRCWARNLAAQPPAGGDPPRILLGDFNATLDHAPLRRLLRTGYRDAAGTRGRGLAPTWPFRRGPGLPVAPPVTLDHVLTDRRIGIGDVATRTVPGSDHRALLAHLRLPTTDHPTAQHPTADPA</sequence>
<feature type="region of interest" description="Disordered" evidence="1">
    <location>
        <begin position="152"/>
        <end position="173"/>
    </location>
</feature>
<dbReference type="SUPFAM" id="SSF56219">
    <property type="entry name" value="DNase I-like"/>
    <property type="match status" value="1"/>
</dbReference>
<organism evidence="4 5">
    <name type="scientific">Dactylosporangium aurantiacum</name>
    <dbReference type="NCBI Taxonomy" id="35754"/>
    <lineage>
        <taxon>Bacteria</taxon>
        <taxon>Bacillati</taxon>
        <taxon>Actinomycetota</taxon>
        <taxon>Actinomycetes</taxon>
        <taxon>Micromonosporales</taxon>
        <taxon>Micromonosporaceae</taxon>
        <taxon>Dactylosporangium</taxon>
    </lineage>
</organism>
<evidence type="ECO:0000259" key="3">
    <source>
        <dbReference type="Pfam" id="PF03372"/>
    </source>
</evidence>
<keyword evidence="2" id="KW-1133">Transmembrane helix</keyword>
<dbReference type="OrthoDB" id="2340043at2"/>
<dbReference type="InterPro" id="IPR036691">
    <property type="entry name" value="Endo/exonu/phosph_ase_sf"/>
</dbReference>
<accession>A0A9Q9MFA0</accession>
<evidence type="ECO:0000256" key="2">
    <source>
        <dbReference type="SAM" id="Phobius"/>
    </source>
</evidence>
<proteinExistence type="predicted"/>
<keyword evidence="2" id="KW-0812">Transmembrane</keyword>
<dbReference type="RefSeq" id="WP_052386196.1">
    <property type="nucleotide sequence ID" value="NZ_CP073767.1"/>
</dbReference>
<keyword evidence="5" id="KW-1185">Reference proteome</keyword>
<dbReference type="Pfam" id="PF03372">
    <property type="entry name" value="Exo_endo_phos"/>
    <property type="match status" value="1"/>
</dbReference>
<dbReference type="EMBL" id="CP073767">
    <property type="protein sequence ID" value="UWZ50426.1"/>
    <property type="molecule type" value="Genomic_DNA"/>
</dbReference>
<dbReference type="GO" id="GO:0004519">
    <property type="term" value="F:endonuclease activity"/>
    <property type="evidence" value="ECO:0007669"/>
    <property type="project" value="UniProtKB-KW"/>
</dbReference>
<feature type="domain" description="Endonuclease/exonuclease/phosphatase" evidence="3">
    <location>
        <begin position="94"/>
        <end position="307"/>
    </location>
</feature>
<keyword evidence="4" id="KW-0540">Nuclease</keyword>
<reference evidence="4" key="1">
    <citation type="submission" date="2021-04" db="EMBL/GenBank/DDBJ databases">
        <title>Dactylosporangium aurantiacum NRRL B-8018 full assembly.</title>
        <authorList>
            <person name="Hartkoorn R.C."/>
            <person name="Beaudoing E."/>
            <person name="Hot D."/>
        </authorList>
    </citation>
    <scope>NUCLEOTIDE SEQUENCE</scope>
    <source>
        <strain evidence="4">NRRL B-8018</strain>
    </source>
</reference>
<dbReference type="InterPro" id="IPR005135">
    <property type="entry name" value="Endo/exonuclease/phosphatase"/>
</dbReference>
<evidence type="ECO:0000313" key="5">
    <source>
        <dbReference type="Proteomes" id="UP001058003"/>
    </source>
</evidence>
<dbReference type="Proteomes" id="UP001058003">
    <property type="component" value="Chromosome"/>
</dbReference>
<keyword evidence="4" id="KW-0378">Hydrolase</keyword>
<feature type="transmembrane region" description="Helical" evidence="2">
    <location>
        <begin position="57"/>
        <end position="76"/>
    </location>
</feature>
<dbReference type="Gene3D" id="3.60.10.10">
    <property type="entry name" value="Endonuclease/exonuclease/phosphatase"/>
    <property type="match status" value="1"/>
</dbReference>
<feature type="transmembrane region" description="Helical" evidence="2">
    <location>
        <begin position="27"/>
        <end position="50"/>
    </location>
</feature>
<keyword evidence="2" id="KW-0472">Membrane</keyword>
<dbReference type="AlphaFoldDB" id="A0A9Q9MFA0"/>